<name>A0A239SZB8_9BURK</name>
<reference evidence="2 3" key="1">
    <citation type="submission" date="2017-06" db="EMBL/GenBank/DDBJ databases">
        <authorList>
            <consortium name="Pathogen Informatics"/>
        </authorList>
    </citation>
    <scope>NUCLEOTIDE SEQUENCE [LARGE SCALE GENOMIC DNA]</scope>
    <source>
        <strain evidence="2 3">NCTC13161</strain>
    </source>
</reference>
<evidence type="ECO:0000313" key="3">
    <source>
        <dbReference type="Proteomes" id="UP000215126"/>
    </source>
</evidence>
<protein>
    <submittedName>
        <fullName evidence="2">Uncharacterized protein</fullName>
    </submittedName>
</protein>
<feature type="compositionally biased region" description="Basic residues" evidence="1">
    <location>
        <begin position="23"/>
        <end position="44"/>
    </location>
</feature>
<dbReference type="EMBL" id="LT906435">
    <property type="protein sequence ID" value="SNU90820.1"/>
    <property type="molecule type" value="Genomic_DNA"/>
</dbReference>
<evidence type="ECO:0000313" key="2">
    <source>
        <dbReference type="EMBL" id="SNU90820.1"/>
    </source>
</evidence>
<sequence>MVAICACQCRVGSSSRRIGARDGRRHRGGRSTRCRRRSHRRGRGHPQTGLRIEDERHLDRGIPIVRRHALDTPGELALHPIQLEAVGCANLERARLFVEIERCQRFDPGTELLRRELLFETGRAVLPEVVHAACVQVARGPSDCFVWRSYRPLSVTSDMGAERAKPSRNSVRQRLGDGIPAGIESDQRRIADVRHPTNHGAALGLGLARTTGRSGARRRQNPARYPHGGVTGTLLGKKLMGDFTAKASAKRVIHRNAHSTRISGRPYRVNPSDFARWLRK</sequence>
<dbReference type="AlphaFoldDB" id="A0A239SZB8"/>
<proteinExistence type="predicted"/>
<keyword evidence="3" id="KW-1185">Reference proteome</keyword>
<feature type="region of interest" description="Disordered" evidence="1">
    <location>
        <begin position="18"/>
        <end position="49"/>
    </location>
</feature>
<organism evidence="2 3">
    <name type="scientific">Pandoraea sputorum</name>
    <dbReference type="NCBI Taxonomy" id="93222"/>
    <lineage>
        <taxon>Bacteria</taxon>
        <taxon>Pseudomonadati</taxon>
        <taxon>Pseudomonadota</taxon>
        <taxon>Betaproteobacteria</taxon>
        <taxon>Burkholderiales</taxon>
        <taxon>Burkholderiaceae</taxon>
        <taxon>Pandoraea</taxon>
    </lineage>
</organism>
<dbReference type="Proteomes" id="UP000215126">
    <property type="component" value="Chromosome 1"/>
</dbReference>
<gene>
    <name evidence="2" type="ORF">SAMEA4530655_05107</name>
</gene>
<evidence type="ECO:0000256" key="1">
    <source>
        <dbReference type="SAM" id="MobiDB-lite"/>
    </source>
</evidence>
<accession>A0A239SZB8</accession>